<organism evidence="1 2">
    <name type="scientific">Linderina macrospora</name>
    <dbReference type="NCBI Taxonomy" id="4868"/>
    <lineage>
        <taxon>Eukaryota</taxon>
        <taxon>Fungi</taxon>
        <taxon>Fungi incertae sedis</taxon>
        <taxon>Zoopagomycota</taxon>
        <taxon>Kickxellomycotina</taxon>
        <taxon>Kickxellomycetes</taxon>
        <taxon>Kickxellales</taxon>
        <taxon>Kickxellaceae</taxon>
        <taxon>Linderina</taxon>
    </lineage>
</organism>
<comment type="caution">
    <text evidence="1">The sequence shown here is derived from an EMBL/GenBank/DDBJ whole genome shotgun (WGS) entry which is preliminary data.</text>
</comment>
<dbReference type="Proteomes" id="UP001150603">
    <property type="component" value="Unassembled WGS sequence"/>
</dbReference>
<name>A0ACC1JDL9_9FUNG</name>
<evidence type="ECO:0000313" key="2">
    <source>
        <dbReference type="Proteomes" id="UP001150603"/>
    </source>
</evidence>
<dbReference type="EMBL" id="JANBPW010000746">
    <property type="protein sequence ID" value="KAJ1948405.1"/>
    <property type="molecule type" value="Genomic_DNA"/>
</dbReference>
<protein>
    <submittedName>
        <fullName evidence="1">Uncharacterized protein</fullName>
    </submittedName>
</protein>
<feature type="non-terminal residue" evidence="1">
    <location>
        <position position="349"/>
    </location>
</feature>
<accession>A0ACC1JDL9</accession>
<sequence>MPEEQAAELVRLPAGFQVITSGDIAWKSAGDNGSHDEIQADSLNAGSPGEEHGLLHQALANLMDRALLPLSVVRFGVDQWVALEDSPLLARLGSDDRHDSALAADDMRHFSLPPTPPYSSDADLTVDATEFLLASAKYTTAKHPANNAAATDNSQKKPRAVVLQFTTSVSTNGLLVQSSIEAVDSIEYMGSTQDFLDSQRHRSEASDSQDPKQLSTIAHVWLAPYGVPAQIVSVPKSHMGDSEDKVIEAWSRAFGYPKSLLAACGAKSALVYIRLATGEQPMLYPRRLAFLDNDVKVHATSESENTCEPDNTGMTNTGTHANDAASTLPIPSRPMELGDASSEPEEGEE</sequence>
<keyword evidence="2" id="KW-1185">Reference proteome</keyword>
<gene>
    <name evidence="1" type="ORF">FBU59_001612</name>
</gene>
<reference evidence="1" key="1">
    <citation type="submission" date="2022-07" db="EMBL/GenBank/DDBJ databases">
        <title>Phylogenomic reconstructions and comparative analyses of Kickxellomycotina fungi.</title>
        <authorList>
            <person name="Reynolds N.K."/>
            <person name="Stajich J.E."/>
            <person name="Barry K."/>
            <person name="Grigoriev I.V."/>
            <person name="Crous P."/>
            <person name="Smith M.E."/>
        </authorList>
    </citation>
    <scope>NUCLEOTIDE SEQUENCE</scope>
    <source>
        <strain evidence="1">NRRL 5244</strain>
    </source>
</reference>
<proteinExistence type="predicted"/>
<evidence type="ECO:0000313" key="1">
    <source>
        <dbReference type="EMBL" id="KAJ1948405.1"/>
    </source>
</evidence>